<evidence type="ECO:0000313" key="1">
    <source>
        <dbReference type="EMBL" id="EPB68798.1"/>
    </source>
</evidence>
<reference evidence="1 2" key="1">
    <citation type="submission" date="2013-05" db="EMBL/GenBank/DDBJ databases">
        <title>Draft genome of the parasitic nematode Anyclostoma ceylanicum.</title>
        <authorList>
            <person name="Mitreva M."/>
        </authorList>
    </citation>
    <scope>NUCLEOTIDE SEQUENCE [LARGE SCALE GENOMIC DNA]</scope>
</reference>
<gene>
    <name evidence="1" type="ORF">ANCCEY_12108</name>
</gene>
<dbReference type="Proteomes" id="UP000054495">
    <property type="component" value="Unassembled WGS sequence"/>
</dbReference>
<organism evidence="1 2">
    <name type="scientific">Ancylostoma ceylanicum</name>
    <dbReference type="NCBI Taxonomy" id="53326"/>
    <lineage>
        <taxon>Eukaryota</taxon>
        <taxon>Metazoa</taxon>
        <taxon>Ecdysozoa</taxon>
        <taxon>Nematoda</taxon>
        <taxon>Chromadorea</taxon>
        <taxon>Rhabditida</taxon>
        <taxon>Rhabditina</taxon>
        <taxon>Rhabditomorpha</taxon>
        <taxon>Strongyloidea</taxon>
        <taxon>Ancylostomatidae</taxon>
        <taxon>Ancylostomatinae</taxon>
        <taxon>Ancylostoma</taxon>
    </lineage>
</organism>
<dbReference type="AlphaFoldDB" id="A0A0D6LC34"/>
<sequence length="200" mass="22275">MRRLPERVFPFKKAQGRTLVVLLFSEQEVKKPLADAWKKLSTNGKAHVFRVGTAKPTNELFADEGETFEELLACSEVEGIFFAGPSRYSQKACNHSDSNILASPSNPILKNDTKANYDKVTFHFYPPNDDDDSNDNHHAHDDHSEGSSWYLDIAAAAVGHLPIASNAVRVSLVRYSGPGRAETLFHLDKHANKDDLIELV</sequence>
<name>A0A0D6LC34_9BILA</name>
<proteinExistence type="predicted"/>
<dbReference type="EMBL" id="KE125381">
    <property type="protein sequence ID" value="EPB68798.1"/>
    <property type="molecule type" value="Genomic_DNA"/>
</dbReference>
<accession>A0A0D6LC34</accession>
<protein>
    <submittedName>
        <fullName evidence="1">Uncharacterized protein</fullName>
    </submittedName>
</protein>
<evidence type="ECO:0000313" key="2">
    <source>
        <dbReference type="Proteomes" id="UP000054495"/>
    </source>
</evidence>
<keyword evidence="2" id="KW-1185">Reference proteome</keyword>